<dbReference type="Gene3D" id="3.40.50.300">
    <property type="entry name" value="P-loop containing nucleotide triphosphate hydrolases"/>
    <property type="match status" value="2"/>
</dbReference>
<dbReference type="STRING" id="1189621.A3SI_13477"/>
<dbReference type="EMBL" id="AJYA01000030">
    <property type="protein sequence ID" value="EIM75417.1"/>
    <property type="molecule type" value="Genomic_DNA"/>
</dbReference>
<keyword evidence="1" id="KW-0175">Coiled coil</keyword>
<feature type="coiled-coil region" evidence="1">
    <location>
        <begin position="377"/>
        <end position="488"/>
    </location>
</feature>
<dbReference type="SUPFAM" id="SSF52540">
    <property type="entry name" value="P-loop containing nucleoside triphosphate hydrolases"/>
    <property type="match status" value="1"/>
</dbReference>
<name>I5C0R5_9BACT</name>
<dbReference type="OrthoDB" id="9795626at2"/>
<feature type="coiled-coil region" evidence="1">
    <location>
        <begin position="749"/>
        <end position="807"/>
    </location>
</feature>
<sequence>MIPLRLEIDGLYSYKEKQELDFRALTAAGLFGIFGAVGSGKSSLLEAILLALYGSTERLADRGEKTSMLHVNKNTLTIAFEFLAGPENSRHYLARYQVKRETKDRQKIKPAEHTFYLRDEEDRDWLPLTEKAEDLLGMKKEHFKRTIIIPQGKFREFIDLTPGPRADMMKELFQLERFDLGGKTRKLIDELKIEKIQVETQLAPLEEVEEAKLTEQKEQLLNAKTEVKALAEQVVKAENAYKKMQEWRRLQDELEKSEAALKRLLEREPEMKARAARFSTQRMVQTELLPTFRQLEEAKKELSEQKKTLQQLEAESATENNRLQELQESKQLLDKKAAQQPEREAKVRDLELMLRIKVVEKAEEMAAQQVALLQPRQQEAQAQLQALEAQVTQEEDLLRAIPVPSLSRIGSLHSSLQEAERLQRQRITLQKACTEAESKVNQQKAAQNELLALLPDAYATWQDWLDSLEEAQEQLEQKQEELKLRNALQVHRHALTPGMPCPLCGAEEHPNPLPETEADEMWDRLQKTLQAGKAQLQKVLQQQQQAERLAQEIAFATSSWQEKKAELAQTEQEEQLLLQNWREMGLTDQEAARQYLERLNQEAETRNNLEHKLQQQRQQLAKARQDAETAAERRRQVDQELREQQLQRASLEAQLTDPTFLDTFRAQTPERIRDMVERVKRDIEEVSVKIQEAQHALEASQQRLAHLRGRTETLGHAHAQTSTKASDLQALLERKLAEQGLDAATFEELRREEIAIVEEEAVLKQFDEEKTHHLKQGQSLRESLGEHRASEQDVAQALEALEEKRQAKGALDTRMALLEEHIQQLSAAWTKKQELTVRYHALLKREGNLRLMEGLFKGSGFVKYVSTIYLEELCATANKRFHRLTRNALSLKIDADNTFWVIDYLNGGSERLLKTLSGGQAFQASLCLALALAEKVKALNQADKSFFFLDEGFGALDKASLHIVFETLKALLQENRVVGIISHVEELQQEISVYAQVKLDPEKGSQVSYSFG</sequence>
<dbReference type="RefSeq" id="WP_009055877.1">
    <property type="nucleotide sequence ID" value="NZ_AJYA01000030.1"/>
</dbReference>
<evidence type="ECO:0000313" key="4">
    <source>
        <dbReference type="EMBL" id="EIM75417.1"/>
    </source>
</evidence>
<gene>
    <name evidence="4" type="ORF">A3SI_13477</name>
</gene>
<reference evidence="4 5" key="1">
    <citation type="submission" date="2012-05" db="EMBL/GenBank/DDBJ databases">
        <title>Genome sequence of Nitritalea halalkaliphila LW7.</title>
        <authorList>
            <person name="Jangir P.K."/>
            <person name="Singh A."/>
            <person name="Shivaji S."/>
            <person name="Sharma R."/>
        </authorList>
    </citation>
    <scope>NUCLEOTIDE SEQUENCE [LARGE SCALE GENOMIC DNA]</scope>
    <source>
        <strain evidence="4 5">LW7</strain>
    </source>
</reference>
<dbReference type="Pfam" id="PF13558">
    <property type="entry name" value="SbcC_Walker_B"/>
    <property type="match status" value="1"/>
</dbReference>
<keyword evidence="5" id="KW-1185">Reference proteome</keyword>
<dbReference type="InterPro" id="IPR038729">
    <property type="entry name" value="Rad50/SbcC_AAA"/>
</dbReference>
<dbReference type="GO" id="GO:0016887">
    <property type="term" value="F:ATP hydrolysis activity"/>
    <property type="evidence" value="ECO:0007669"/>
    <property type="project" value="InterPro"/>
</dbReference>
<dbReference type="AlphaFoldDB" id="I5C0R5"/>
<organism evidence="4 5">
    <name type="scientific">Nitritalea halalkaliphila LW7</name>
    <dbReference type="NCBI Taxonomy" id="1189621"/>
    <lineage>
        <taxon>Bacteria</taxon>
        <taxon>Pseudomonadati</taxon>
        <taxon>Bacteroidota</taxon>
        <taxon>Cytophagia</taxon>
        <taxon>Cytophagales</taxon>
        <taxon>Cyclobacteriaceae</taxon>
        <taxon>Nitritalea</taxon>
    </lineage>
</organism>
<protein>
    <submittedName>
        <fullName evidence="4">SMC domain-containing protein</fullName>
    </submittedName>
</protein>
<dbReference type="PANTHER" id="PTHR32114">
    <property type="entry name" value="ABC TRANSPORTER ABCH.3"/>
    <property type="match status" value="1"/>
</dbReference>
<dbReference type="GO" id="GO:0005524">
    <property type="term" value="F:ATP binding"/>
    <property type="evidence" value="ECO:0007669"/>
    <property type="project" value="InterPro"/>
</dbReference>
<feature type="domain" description="Rad50/SbcC-type AAA" evidence="3">
    <location>
        <begin position="5"/>
        <end position="232"/>
    </location>
</feature>
<comment type="caution">
    <text evidence="4">The sequence shown here is derived from an EMBL/GenBank/DDBJ whole genome shotgun (WGS) entry which is preliminary data.</text>
</comment>
<evidence type="ECO:0000313" key="5">
    <source>
        <dbReference type="Proteomes" id="UP000005551"/>
    </source>
</evidence>
<dbReference type="Proteomes" id="UP000005551">
    <property type="component" value="Unassembled WGS sequence"/>
</dbReference>
<evidence type="ECO:0000256" key="2">
    <source>
        <dbReference type="SAM" id="MobiDB-lite"/>
    </source>
</evidence>
<dbReference type="PATRIC" id="fig|1189621.3.peg.2804"/>
<dbReference type="Pfam" id="PF13476">
    <property type="entry name" value="AAA_23"/>
    <property type="match status" value="1"/>
</dbReference>
<dbReference type="PANTHER" id="PTHR32114:SF2">
    <property type="entry name" value="ABC TRANSPORTER ABCH.3"/>
    <property type="match status" value="1"/>
</dbReference>
<feature type="compositionally biased region" description="Basic and acidic residues" evidence="2">
    <location>
        <begin position="623"/>
        <end position="637"/>
    </location>
</feature>
<feature type="region of interest" description="Disordered" evidence="2">
    <location>
        <begin position="618"/>
        <end position="637"/>
    </location>
</feature>
<evidence type="ECO:0000259" key="3">
    <source>
        <dbReference type="Pfam" id="PF13476"/>
    </source>
</evidence>
<dbReference type="InterPro" id="IPR027417">
    <property type="entry name" value="P-loop_NTPase"/>
</dbReference>
<accession>I5C0R5</accession>
<feature type="coiled-coil region" evidence="1">
    <location>
        <begin position="206"/>
        <end position="336"/>
    </location>
</feature>
<proteinExistence type="predicted"/>
<evidence type="ECO:0000256" key="1">
    <source>
        <dbReference type="SAM" id="Coils"/>
    </source>
</evidence>